<evidence type="ECO:0000256" key="1">
    <source>
        <dbReference type="ARBA" id="ARBA00023186"/>
    </source>
</evidence>
<reference evidence="3 4" key="1">
    <citation type="submission" date="2015-08" db="EMBL/GenBank/DDBJ databases">
        <title>Antibacterial properties of a collection of Vibrionaceae strains.</title>
        <authorList>
            <person name="Giubergia S."/>
        </authorList>
    </citation>
    <scope>NUCLEOTIDE SEQUENCE [LARGE SCALE GENOMIC DNA]</scope>
    <source>
        <strain evidence="3 4">S0821</strain>
    </source>
</reference>
<sequence length="207" mass="24674">MSDTQPLSATFQTYMENPLLWPILEVLKQQPSGWKVHTLAAHLSELELVPVLDDAPEKDLFKRNFLIMNALYQLQEILYPQKWLQVEAMDIVLMPMFRNANHVIDPDEPLRDYYTNWTHYEASEGEVKRLLNEFWTRYRRFVGGETVSHLNRHEALRLFDLPSDATSFEIRKTWRKLALRWHPDRDNGDAEQFRILCAAWNVLRQEY</sequence>
<dbReference type="Proteomes" id="UP000051221">
    <property type="component" value="Unassembled WGS sequence"/>
</dbReference>
<protein>
    <submittedName>
        <fullName evidence="3">Molecular chaperone DnaJ</fullName>
    </submittedName>
</protein>
<evidence type="ECO:0000259" key="2">
    <source>
        <dbReference type="PROSITE" id="PS50076"/>
    </source>
</evidence>
<comment type="caution">
    <text evidence="3">The sequence shown here is derived from an EMBL/GenBank/DDBJ whole genome shotgun (WGS) entry which is preliminary data.</text>
</comment>
<dbReference type="InterPro" id="IPR021059">
    <property type="entry name" value="DnaJ-related_N"/>
</dbReference>
<dbReference type="CDD" id="cd06257">
    <property type="entry name" value="DnaJ"/>
    <property type="match status" value="1"/>
</dbReference>
<evidence type="ECO:0000313" key="3">
    <source>
        <dbReference type="EMBL" id="KQH88052.1"/>
    </source>
</evidence>
<dbReference type="EMBL" id="LKHS01000001">
    <property type="protein sequence ID" value="KQH88052.1"/>
    <property type="molecule type" value="Genomic_DNA"/>
</dbReference>
<dbReference type="Pfam" id="PF00226">
    <property type="entry name" value="DnaJ"/>
    <property type="match status" value="1"/>
</dbReference>
<dbReference type="Pfam" id="PF12339">
    <property type="entry name" value="DNAJ_related"/>
    <property type="match status" value="1"/>
</dbReference>
<dbReference type="PROSITE" id="PS50076">
    <property type="entry name" value="DNAJ_2"/>
    <property type="match status" value="1"/>
</dbReference>
<dbReference type="GeneID" id="50537832"/>
<dbReference type="InParanoid" id="A0A0Q2Y721"/>
<dbReference type="SMART" id="SM00271">
    <property type="entry name" value="DnaJ"/>
    <property type="match status" value="1"/>
</dbReference>
<keyword evidence="1" id="KW-0143">Chaperone</keyword>
<dbReference type="Gene3D" id="1.10.287.110">
    <property type="entry name" value="DnaJ domain"/>
    <property type="match status" value="1"/>
</dbReference>
<keyword evidence="4" id="KW-1185">Reference proteome</keyword>
<name>A0A0Q2Y721_VIBFU</name>
<feature type="domain" description="J" evidence="2">
    <location>
        <begin position="154"/>
        <end position="207"/>
    </location>
</feature>
<evidence type="ECO:0000313" key="4">
    <source>
        <dbReference type="Proteomes" id="UP000051221"/>
    </source>
</evidence>
<proteinExistence type="predicted"/>
<gene>
    <name evidence="3" type="ORF">AMR76_01840</name>
</gene>
<dbReference type="RefSeq" id="WP_038151940.1">
    <property type="nucleotide sequence ID" value="NZ_CABLCD010000014.1"/>
</dbReference>
<dbReference type="SUPFAM" id="SSF46565">
    <property type="entry name" value="Chaperone J-domain"/>
    <property type="match status" value="1"/>
</dbReference>
<dbReference type="AlphaFoldDB" id="A0A0Q2Y721"/>
<accession>A0A0Q2Y721</accession>
<dbReference type="InterPro" id="IPR036869">
    <property type="entry name" value="J_dom_sf"/>
</dbReference>
<dbReference type="InterPro" id="IPR001623">
    <property type="entry name" value="DnaJ_domain"/>
</dbReference>
<organism evidence="3 4">
    <name type="scientific">Vibrio furnissii</name>
    <dbReference type="NCBI Taxonomy" id="29494"/>
    <lineage>
        <taxon>Bacteria</taxon>
        <taxon>Pseudomonadati</taxon>
        <taxon>Pseudomonadota</taxon>
        <taxon>Gammaproteobacteria</taxon>
        <taxon>Vibrionales</taxon>
        <taxon>Vibrionaceae</taxon>
        <taxon>Vibrio</taxon>
    </lineage>
</organism>